<keyword evidence="3" id="KW-1185">Reference proteome</keyword>
<protein>
    <submittedName>
        <fullName evidence="2">FHA domain-containing protein PS1</fullName>
    </submittedName>
</protein>
<dbReference type="Gene3D" id="3.40.50.1010">
    <property type="entry name" value="5'-nuclease"/>
    <property type="match status" value="1"/>
</dbReference>
<reference evidence="2" key="1">
    <citation type="journal article" date="2023" name="Science">
        <title>Elucidation of the pathway for biosynthesis of saponin adjuvants from the soapbark tree.</title>
        <authorList>
            <person name="Reed J."/>
            <person name="Orme A."/>
            <person name="El-Demerdash A."/>
            <person name="Owen C."/>
            <person name="Martin L.B.B."/>
            <person name="Misra R.C."/>
            <person name="Kikuchi S."/>
            <person name="Rejzek M."/>
            <person name="Martin A.C."/>
            <person name="Harkess A."/>
            <person name="Leebens-Mack J."/>
            <person name="Louveau T."/>
            <person name="Stephenson M.J."/>
            <person name="Osbourn A."/>
        </authorList>
    </citation>
    <scope>NUCLEOTIDE SEQUENCE</scope>
    <source>
        <strain evidence="2">S10</strain>
    </source>
</reference>
<gene>
    <name evidence="2" type="ORF">O6P43_033102</name>
</gene>
<dbReference type="EMBL" id="JARAOO010000014">
    <property type="protein sequence ID" value="KAJ7943574.1"/>
    <property type="molecule type" value="Genomic_DNA"/>
</dbReference>
<dbReference type="AlphaFoldDB" id="A0AAD7P6C0"/>
<dbReference type="Proteomes" id="UP001163823">
    <property type="component" value="Chromosome 14"/>
</dbReference>
<comment type="caution">
    <text evidence="2">The sequence shown here is derived from an EMBL/GenBank/DDBJ whole genome shotgun (WGS) entry which is preliminary data.</text>
</comment>
<feature type="domain" description="PIN" evidence="1">
    <location>
        <begin position="1"/>
        <end position="87"/>
    </location>
</feature>
<sequence length="101" mass="11752">MVVDTSALMNKESRKSLKPLEGVKKGTQLIIPIMVIRELDCMKRHDSLCRGTTEASSVLEWIEECMIKMKWWIRGQSSVEDEKLNSACFSFAQQQFDRRRL</sequence>
<dbReference type="PANTHER" id="PTHR22593:SF8">
    <property type="entry name" value="FHA DOMAIN-CONTAINING PROTEIN PS1"/>
    <property type="match status" value="1"/>
</dbReference>
<proteinExistence type="predicted"/>
<evidence type="ECO:0000259" key="1">
    <source>
        <dbReference type="Pfam" id="PF13638"/>
    </source>
</evidence>
<dbReference type="GO" id="GO:0031965">
    <property type="term" value="C:nuclear membrane"/>
    <property type="evidence" value="ECO:0007669"/>
    <property type="project" value="TreeGrafter"/>
</dbReference>
<name>A0AAD7P6C0_QUISA</name>
<organism evidence="2 3">
    <name type="scientific">Quillaja saponaria</name>
    <name type="common">Soap bark tree</name>
    <dbReference type="NCBI Taxonomy" id="32244"/>
    <lineage>
        <taxon>Eukaryota</taxon>
        <taxon>Viridiplantae</taxon>
        <taxon>Streptophyta</taxon>
        <taxon>Embryophyta</taxon>
        <taxon>Tracheophyta</taxon>
        <taxon>Spermatophyta</taxon>
        <taxon>Magnoliopsida</taxon>
        <taxon>eudicotyledons</taxon>
        <taxon>Gunneridae</taxon>
        <taxon>Pentapetalae</taxon>
        <taxon>rosids</taxon>
        <taxon>fabids</taxon>
        <taxon>Fabales</taxon>
        <taxon>Quillajaceae</taxon>
        <taxon>Quillaja</taxon>
    </lineage>
</organism>
<dbReference type="Pfam" id="PF13638">
    <property type="entry name" value="PIN_4"/>
    <property type="match status" value="1"/>
</dbReference>
<accession>A0AAD7P6C0</accession>
<dbReference type="InterPro" id="IPR002716">
    <property type="entry name" value="PIN_dom"/>
</dbReference>
<dbReference type="PANTHER" id="PTHR22593">
    <property type="entry name" value="TRANSMEMBRANE PROTEIN 18"/>
    <property type="match status" value="1"/>
</dbReference>
<evidence type="ECO:0000313" key="3">
    <source>
        <dbReference type="Proteomes" id="UP001163823"/>
    </source>
</evidence>
<evidence type="ECO:0000313" key="2">
    <source>
        <dbReference type="EMBL" id="KAJ7943574.1"/>
    </source>
</evidence>
<dbReference type="KEGG" id="qsa:O6P43_033102"/>